<feature type="non-terminal residue" evidence="2">
    <location>
        <position position="186"/>
    </location>
</feature>
<reference evidence="2 3" key="1">
    <citation type="submission" date="2019-03" db="EMBL/GenBank/DDBJ databases">
        <title>Single cell metagenomics reveals metabolic interactions within the superorganism composed of flagellate Streblomastix strix and complex community of Bacteroidetes bacteria on its surface.</title>
        <authorList>
            <person name="Treitli S.C."/>
            <person name="Kolisko M."/>
            <person name="Husnik F."/>
            <person name="Keeling P."/>
            <person name="Hampl V."/>
        </authorList>
    </citation>
    <scope>NUCLEOTIDE SEQUENCE [LARGE SCALE GENOMIC DNA]</scope>
    <source>
        <strain evidence="2">ST1C</strain>
    </source>
</reference>
<dbReference type="Proteomes" id="UP000324800">
    <property type="component" value="Unassembled WGS sequence"/>
</dbReference>
<dbReference type="EMBL" id="SNRW01027133">
    <property type="protein sequence ID" value="KAA6360300.1"/>
    <property type="molecule type" value="Genomic_DNA"/>
</dbReference>
<protein>
    <submittedName>
        <fullName evidence="2">Uncharacterized protein</fullName>
    </submittedName>
</protein>
<sequence>MLEGICGIGMKSSDPQMFAMMPMEMQILQDKVKWKLGNGLRKVLQVSLPAYGEKLVAIRNAVEDVGALQHVFLDLMYQIALGRSEHLMDKLVDGYKLALLATGEAQRIREQTTGGTFGKPDKSEILSETTKQKMNEQRKIKKGNFNLLRSGNSRFNSSERVTQNQNSQRQILGFPRQKGVGLRRQK</sequence>
<organism evidence="2 3">
    <name type="scientific">Streblomastix strix</name>
    <dbReference type="NCBI Taxonomy" id="222440"/>
    <lineage>
        <taxon>Eukaryota</taxon>
        <taxon>Metamonada</taxon>
        <taxon>Preaxostyla</taxon>
        <taxon>Oxymonadida</taxon>
        <taxon>Streblomastigidae</taxon>
        <taxon>Streblomastix</taxon>
    </lineage>
</organism>
<comment type="caution">
    <text evidence="2">The sequence shown here is derived from an EMBL/GenBank/DDBJ whole genome shotgun (WGS) entry which is preliminary data.</text>
</comment>
<dbReference type="AlphaFoldDB" id="A0A5J4TQT6"/>
<accession>A0A5J4TQT6</accession>
<proteinExistence type="predicted"/>
<evidence type="ECO:0000313" key="3">
    <source>
        <dbReference type="Proteomes" id="UP000324800"/>
    </source>
</evidence>
<evidence type="ECO:0000313" key="2">
    <source>
        <dbReference type="EMBL" id="KAA6360300.1"/>
    </source>
</evidence>
<evidence type="ECO:0000256" key="1">
    <source>
        <dbReference type="SAM" id="MobiDB-lite"/>
    </source>
</evidence>
<gene>
    <name evidence="2" type="ORF">EZS28_044173</name>
</gene>
<name>A0A5J4TQT6_9EUKA</name>
<feature type="region of interest" description="Disordered" evidence="1">
    <location>
        <begin position="149"/>
        <end position="169"/>
    </location>
</feature>